<protein>
    <submittedName>
        <fullName evidence="1">Uncharacterized protein</fullName>
    </submittedName>
</protein>
<evidence type="ECO:0000313" key="1">
    <source>
        <dbReference type="EMBL" id="MFD1220301.1"/>
    </source>
</evidence>
<keyword evidence="2" id="KW-1185">Reference proteome</keyword>
<comment type="caution">
    <text evidence="1">The sequence shown here is derived from an EMBL/GenBank/DDBJ whole genome shotgun (WGS) entry which is preliminary data.</text>
</comment>
<sequence>MKNKFEIDSACGILGLRLDQALEHLHEHHIQVHEMNGKQYTDETGIEELEKLAAALRNAVPRTLEP</sequence>
<organism evidence="1 2">
    <name type="scientific">Paenibacillus vulneris</name>
    <dbReference type="NCBI Taxonomy" id="1133364"/>
    <lineage>
        <taxon>Bacteria</taxon>
        <taxon>Bacillati</taxon>
        <taxon>Bacillota</taxon>
        <taxon>Bacilli</taxon>
        <taxon>Bacillales</taxon>
        <taxon>Paenibacillaceae</taxon>
        <taxon>Paenibacillus</taxon>
    </lineage>
</organism>
<name>A0ABW3UKG0_9BACL</name>
<proteinExistence type="predicted"/>
<gene>
    <name evidence="1" type="ORF">ACFQ4B_09225</name>
</gene>
<dbReference type="Proteomes" id="UP001597180">
    <property type="component" value="Unassembled WGS sequence"/>
</dbReference>
<evidence type="ECO:0000313" key="2">
    <source>
        <dbReference type="Proteomes" id="UP001597180"/>
    </source>
</evidence>
<reference evidence="2" key="1">
    <citation type="journal article" date="2019" name="Int. J. Syst. Evol. Microbiol.">
        <title>The Global Catalogue of Microorganisms (GCM) 10K type strain sequencing project: providing services to taxonomists for standard genome sequencing and annotation.</title>
        <authorList>
            <consortium name="The Broad Institute Genomics Platform"/>
            <consortium name="The Broad Institute Genome Sequencing Center for Infectious Disease"/>
            <person name="Wu L."/>
            <person name="Ma J."/>
        </authorList>
    </citation>
    <scope>NUCLEOTIDE SEQUENCE [LARGE SCALE GENOMIC DNA]</scope>
    <source>
        <strain evidence="2">CCUG 53270</strain>
    </source>
</reference>
<dbReference type="EMBL" id="JBHTLU010000013">
    <property type="protein sequence ID" value="MFD1220301.1"/>
    <property type="molecule type" value="Genomic_DNA"/>
</dbReference>
<accession>A0ABW3UKG0</accession>
<dbReference type="RefSeq" id="WP_192701285.1">
    <property type="nucleotide sequence ID" value="NZ_BAABJG010000006.1"/>
</dbReference>